<keyword evidence="7" id="KW-0961">Cell wall biogenesis/degradation</keyword>
<evidence type="ECO:0000256" key="3">
    <source>
        <dbReference type="ARBA" id="ARBA00022525"/>
    </source>
</evidence>
<evidence type="ECO:0000256" key="11">
    <source>
        <dbReference type="SAM" id="SignalP"/>
    </source>
</evidence>
<proteinExistence type="inferred from homology"/>
<dbReference type="PANTHER" id="PTHR31297">
    <property type="entry name" value="GLUCAN ENDO-1,6-BETA-GLUCOSIDASE B"/>
    <property type="match status" value="1"/>
</dbReference>
<feature type="signal peptide" evidence="11">
    <location>
        <begin position="1"/>
        <end position="17"/>
    </location>
</feature>
<comment type="similarity">
    <text evidence="2 10">Belongs to the glycosyl hydrolase 5 (cellulase A) family.</text>
</comment>
<accession>A0AAN8RXG1</accession>
<sequence>MKLSVIASALLATFVAARPEPILQIRQTSVGFDFATTKVRGVNIGGWLVLEPWITPSLWGRWASRPAAGPVDEYNLCRVLGRPVCQAELRRHWNSWILQNDFNIIKSYGLNTVRIPIGYWAFTLNPGDPYVQGQVVYLDRAISWARAAGLKVWIDLHGAPGGQNGFDNSGLRDKIGFLQGNTAAQMLAVIKKVADKYTQPQYRDTVVVIEVLNEPMGPKLDWNKLRQFTYDGWGIVRRGGPTWVAYSDAFLPLTKWNGLLAPSNKALIDKHRYQVFSEGEVSRNYWQQFDSACSARWEFKGSNKYVVVGEWSAAMTDCARWLNGWNRGARYDGTFQSSRAYGSCNDKGDVDRMTEAQRLDLRRFIEAQLDSYETTNGWIFWTYKTEPGNRSDDWSYSKLVSKGIMPNPPTHRRFPKPCG</sequence>
<dbReference type="SUPFAM" id="SSF51445">
    <property type="entry name" value="(Trans)glycosidases"/>
    <property type="match status" value="1"/>
</dbReference>
<evidence type="ECO:0000256" key="7">
    <source>
        <dbReference type="ARBA" id="ARBA00023316"/>
    </source>
</evidence>
<evidence type="ECO:0000256" key="10">
    <source>
        <dbReference type="RuleBase" id="RU361153"/>
    </source>
</evidence>
<organism evidence="13 14">
    <name type="scientific">Arthrobotrys conoides</name>
    <dbReference type="NCBI Taxonomy" id="74498"/>
    <lineage>
        <taxon>Eukaryota</taxon>
        <taxon>Fungi</taxon>
        <taxon>Dikarya</taxon>
        <taxon>Ascomycota</taxon>
        <taxon>Pezizomycotina</taxon>
        <taxon>Orbiliomycetes</taxon>
        <taxon>Orbiliales</taxon>
        <taxon>Orbiliaceae</taxon>
        <taxon>Arthrobotrys</taxon>
    </lineage>
</organism>
<dbReference type="EMBL" id="JAVHJM010000001">
    <property type="protein sequence ID" value="KAK6520066.1"/>
    <property type="molecule type" value="Genomic_DNA"/>
</dbReference>
<evidence type="ECO:0000256" key="2">
    <source>
        <dbReference type="ARBA" id="ARBA00005641"/>
    </source>
</evidence>
<keyword evidence="14" id="KW-1185">Reference proteome</keyword>
<protein>
    <recommendedName>
        <fullName evidence="9">glucan 1,3-beta-glucosidase</fullName>
        <ecNumber evidence="9">3.2.1.58</ecNumber>
    </recommendedName>
</protein>
<dbReference type="GO" id="GO:0009251">
    <property type="term" value="P:glucan catabolic process"/>
    <property type="evidence" value="ECO:0007669"/>
    <property type="project" value="TreeGrafter"/>
</dbReference>
<comment type="catalytic activity">
    <reaction evidence="8">
        <text>Successive hydrolysis of beta-D-glucose units from the non-reducing ends of (1-&gt;3)-beta-D-glucans, releasing alpha-glucose.</text>
        <dbReference type="EC" id="3.2.1.58"/>
    </reaction>
</comment>
<evidence type="ECO:0000256" key="8">
    <source>
        <dbReference type="ARBA" id="ARBA00036824"/>
    </source>
</evidence>
<feature type="domain" description="Glycoside hydrolase family 5" evidence="12">
    <location>
        <begin position="90"/>
        <end position="314"/>
    </location>
</feature>
<gene>
    <name evidence="13" type="primary">EXG1</name>
    <name evidence="13" type="ORF">TWF506_000356</name>
</gene>
<dbReference type="GO" id="GO:0009986">
    <property type="term" value="C:cell surface"/>
    <property type="evidence" value="ECO:0007669"/>
    <property type="project" value="TreeGrafter"/>
</dbReference>
<reference evidence="13 14" key="1">
    <citation type="submission" date="2019-10" db="EMBL/GenBank/DDBJ databases">
        <authorList>
            <person name="Palmer J.M."/>
        </authorList>
    </citation>
    <scope>NUCLEOTIDE SEQUENCE [LARGE SCALE GENOMIC DNA]</scope>
    <source>
        <strain evidence="13 14">TWF506</strain>
    </source>
</reference>
<dbReference type="InterPro" id="IPR017853">
    <property type="entry name" value="GH"/>
</dbReference>
<evidence type="ECO:0000313" key="13">
    <source>
        <dbReference type="EMBL" id="KAK6520066.1"/>
    </source>
</evidence>
<evidence type="ECO:0000256" key="4">
    <source>
        <dbReference type="ARBA" id="ARBA00022729"/>
    </source>
</evidence>
<evidence type="ECO:0000256" key="6">
    <source>
        <dbReference type="ARBA" id="ARBA00023295"/>
    </source>
</evidence>
<dbReference type="InterPro" id="IPR050386">
    <property type="entry name" value="Glycosyl_hydrolase_5"/>
</dbReference>
<dbReference type="EC" id="3.2.1.58" evidence="9"/>
<dbReference type="GO" id="GO:0004338">
    <property type="term" value="F:glucan exo-1,3-beta-glucosidase activity"/>
    <property type="evidence" value="ECO:0007669"/>
    <property type="project" value="UniProtKB-EC"/>
</dbReference>
<evidence type="ECO:0000256" key="1">
    <source>
        <dbReference type="ARBA" id="ARBA00004613"/>
    </source>
</evidence>
<dbReference type="PANTHER" id="PTHR31297:SF1">
    <property type="entry name" value="GLUCAN 1,3-BETA-GLUCOSIDASE I_II-RELATED"/>
    <property type="match status" value="1"/>
</dbReference>
<evidence type="ECO:0000313" key="14">
    <source>
        <dbReference type="Proteomes" id="UP001307849"/>
    </source>
</evidence>
<dbReference type="GO" id="GO:0071555">
    <property type="term" value="P:cell wall organization"/>
    <property type="evidence" value="ECO:0007669"/>
    <property type="project" value="UniProtKB-KW"/>
</dbReference>
<comment type="subcellular location">
    <subcellularLocation>
        <location evidence="1">Secreted</location>
    </subcellularLocation>
</comment>
<dbReference type="Pfam" id="PF00150">
    <property type="entry name" value="Cellulase"/>
    <property type="match status" value="1"/>
</dbReference>
<evidence type="ECO:0000259" key="12">
    <source>
        <dbReference type="Pfam" id="PF00150"/>
    </source>
</evidence>
<dbReference type="GO" id="GO:0005576">
    <property type="term" value="C:extracellular region"/>
    <property type="evidence" value="ECO:0007669"/>
    <property type="project" value="UniProtKB-SubCell"/>
</dbReference>
<evidence type="ECO:0000256" key="5">
    <source>
        <dbReference type="ARBA" id="ARBA00022801"/>
    </source>
</evidence>
<dbReference type="InterPro" id="IPR001547">
    <property type="entry name" value="Glyco_hydro_5"/>
</dbReference>
<dbReference type="FunFam" id="3.20.20.80:FF:000033">
    <property type="entry name" value="Glucan 1,3-beta-glucosidase A"/>
    <property type="match status" value="1"/>
</dbReference>
<dbReference type="AlphaFoldDB" id="A0AAN8RXG1"/>
<keyword evidence="3" id="KW-0964">Secreted</keyword>
<keyword evidence="6 10" id="KW-0326">Glycosidase</keyword>
<keyword evidence="5 10" id="KW-0378">Hydrolase</keyword>
<name>A0AAN8RXG1_9PEZI</name>
<dbReference type="Gene3D" id="3.20.20.80">
    <property type="entry name" value="Glycosidases"/>
    <property type="match status" value="1"/>
</dbReference>
<evidence type="ECO:0000256" key="9">
    <source>
        <dbReference type="ARBA" id="ARBA00038929"/>
    </source>
</evidence>
<feature type="chain" id="PRO_5042953446" description="glucan 1,3-beta-glucosidase" evidence="11">
    <location>
        <begin position="18"/>
        <end position="419"/>
    </location>
</feature>
<dbReference type="Proteomes" id="UP001307849">
    <property type="component" value="Unassembled WGS sequence"/>
</dbReference>
<keyword evidence="4 11" id="KW-0732">Signal</keyword>
<comment type="caution">
    <text evidence="13">The sequence shown here is derived from an EMBL/GenBank/DDBJ whole genome shotgun (WGS) entry which is preliminary data.</text>
</comment>